<evidence type="ECO:0000313" key="2">
    <source>
        <dbReference type="Proteomes" id="UP000515928"/>
    </source>
</evidence>
<accession>A0A7G9S0E1</accession>
<organism evidence="1 2">
    <name type="scientific">Erysipelothrix inopinata</name>
    <dbReference type="NCBI Taxonomy" id="225084"/>
    <lineage>
        <taxon>Bacteria</taxon>
        <taxon>Bacillati</taxon>
        <taxon>Bacillota</taxon>
        <taxon>Erysipelotrichia</taxon>
        <taxon>Erysipelotrichales</taxon>
        <taxon>Erysipelotrichaceae</taxon>
        <taxon>Erysipelothrix</taxon>
    </lineage>
</organism>
<protein>
    <submittedName>
        <fullName evidence="1">Uncharacterized protein</fullName>
    </submittedName>
</protein>
<gene>
    <name evidence="1" type="ORF">H9L01_02820</name>
</gene>
<dbReference type="Proteomes" id="UP000515928">
    <property type="component" value="Chromosome"/>
</dbReference>
<evidence type="ECO:0000313" key="1">
    <source>
        <dbReference type="EMBL" id="QNN61316.1"/>
    </source>
</evidence>
<reference evidence="1 2" key="1">
    <citation type="submission" date="2020-08" db="EMBL/GenBank/DDBJ databases">
        <title>Genome sequence of Erysipelothrix inopinata DSM 15511T.</title>
        <authorList>
            <person name="Hyun D.-W."/>
            <person name="Bae J.-W."/>
        </authorList>
    </citation>
    <scope>NUCLEOTIDE SEQUENCE [LARGE SCALE GENOMIC DNA]</scope>
    <source>
        <strain evidence="1 2">DSM 15511</strain>
    </source>
</reference>
<name>A0A7G9S0E1_9FIRM</name>
<dbReference type="EMBL" id="CP060715">
    <property type="protein sequence ID" value="QNN61316.1"/>
    <property type="molecule type" value="Genomic_DNA"/>
</dbReference>
<keyword evidence="2" id="KW-1185">Reference proteome</keyword>
<sequence length="59" mass="7234">MNITILILMLSIGVVFALKQNQRSNHEDYIRRIRRCEIDYYKYLIEKYGQGEFIYDEKE</sequence>
<proteinExistence type="predicted"/>
<dbReference type="AlphaFoldDB" id="A0A7G9S0E1"/>
<dbReference type="RefSeq" id="WP_187534518.1">
    <property type="nucleotide sequence ID" value="NZ_CBCSHU010000001.1"/>
</dbReference>
<dbReference type="KEGG" id="eio:H9L01_02820"/>